<keyword evidence="1" id="KW-1133">Transmembrane helix</keyword>
<dbReference type="EMBL" id="CAFBSG010000010">
    <property type="protein sequence ID" value="CAB5240394.1"/>
    <property type="molecule type" value="Genomic_DNA"/>
</dbReference>
<proteinExistence type="predicted"/>
<sequence length="184" mass="20490">MDLSYVLKKFRIRIDSKNDKGSISLLIIGLFIVTISSLVVITNISSIAIAKRSLVQATEAAVQRGVHTLDLSTYYKGKGTFFSAFIPHAKEPVPIDCNKSLSEIQDELTYWQNDHGSMKRRELQGIDLVDFNCDGYTVSISTVSRANVPLVLPFTHLRNFELHASAGATNVRSSGFYLFGIRIF</sequence>
<evidence type="ECO:0000313" key="2">
    <source>
        <dbReference type="EMBL" id="CAB5240394.1"/>
    </source>
</evidence>
<feature type="transmembrane region" description="Helical" evidence="1">
    <location>
        <begin position="21"/>
        <end position="41"/>
    </location>
</feature>
<keyword evidence="1" id="KW-0472">Membrane</keyword>
<reference evidence="2" key="1">
    <citation type="submission" date="2020-05" db="EMBL/GenBank/DDBJ databases">
        <authorList>
            <person name="Chiriac C."/>
            <person name="Salcher M."/>
            <person name="Ghai R."/>
            <person name="Kavagutti S V."/>
        </authorList>
    </citation>
    <scope>NUCLEOTIDE SEQUENCE</scope>
</reference>
<keyword evidence="1" id="KW-0812">Transmembrane</keyword>
<gene>
    <name evidence="2" type="ORF">UFOPK3554_00819</name>
</gene>
<protein>
    <submittedName>
        <fullName evidence="2">Unannotated protein</fullName>
    </submittedName>
</protein>
<accession>A0A6J7XSK3</accession>
<dbReference type="AlphaFoldDB" id="A0A6J7XSK3"/>
<evidence type="ECO:0000256" key="1">
    <source>
        <dbReference type="SAM" id="Phobius"/>
    </source>
</evidence>
<organism evidence="2">
    <name type="scientific">freshwater metagenome</name>
    <dbReference type="NCBI Taxonomy" id="449393"/>
    <lineage>
        <taxon>unclassified sequences</taxon>
        <taxon>metagenomes</taxon>
        <taxon>ecological metagenomes</taxon>
    </lineage>
</organism>
<name>A0A6J7XSK3_9ZZZZ</name>